<evidence type="ECO:0000313" key="1">
    <source>
        <dbReference type="EMBL" id="EOX95960.1"/>
    </source>
</evidence>
<dbReference type="eggNOG" id="ENOG502T0S6">
    <property type="taxonomic scope" value="Eukaryota"/>
</dbReference>
<dbReference type="PANTHER" id="PTHR36856">
    <property type="entry name" value="OS07G0175200 PROTEIN"/>
    <property type="match status" value="1"/>
</dbReference>
<dbReference type="Proteomes" id="UP000026915">
    <property type="component" value="Chromosome 1"/>
</dbReference>
<name>A0A061DT92_THECC</name>
<dbReference type="Gramene" id="Tc01v2_t030150.1">
    <property type="protein sequence ID" value="Tc01v2_p030150.1"/>
    <property type="gene ID" value="Tc01v2_g030150"/>
</dbReference>
<proteinExistence type="predicted"/>
<accession>A0A061DT92</accession>
<gene>
    <name evidence="1" type="ORF">TCM_005329</name>
</gene>
<dbReference type="Gramene" id="EOX95960">
    <property type="protein sequence ID" value="EOX95960"/>
    <property type="gene ID" value="TCM_005329"/>
</dbReference>
<sequence>MRVRVLFFVEKHGKSFLRVTGDSGYFLLIFPLLRKIILLLSPSATPLHPLVFSELPNLVVFVDTMDQEKEVNGAVGGGIDETEKKTLVQGKAEALEKCLEENKGDNTKCKAKVEAFRSSSSPKKPLKSLRLRSGLLTDV</sequence>
<reference evidence="1 2" key="1">
    <citation type="journal article" date="2013" name="Genome Biol.">
        <title>The genome sequence of the most widely cultivated cacao type and its use to identify candidate genes regulating pod color.</title>
        <authorList>
            <person name="Motamayor J.C."/>
            <person name="Mockaitis K."/>
            <person name="Schmutz J."/>
            <person name="Haiminen N."/>
            <person name="Iii D.L."/>
            <person name="Cornejo O."/>
            <person name="Findley S.D."/>
            <person name="Zheng P."/>
            <person name="Utro F."/>
            <person name="Royaert S."/>
            <person name="Saski C."/>
            <person name="Jenkins J."/>
            <person name="Podicheti R."/>
            <person name="Zhao M."/>
            <person name="Scheffler B.E."/>
            <person name="Stack J.C."/>
            <person name="Feltus F.A."/>
            <person name="Mustiga G.M."/>
            <person name="Amores F."/>
            <person name="Phillips W."/>
            <person name="Marelli J.P."/>
            <person name="May G.D."/>
            <person name="Shapiro H."/>
            <person name="Ma J."/>
            <person name="Bustamante C.D."/>
            <person name="Schnell R.J."/>
            <person name="Main D."/>
            <person name="Gilbert D."/>
            <person name="Parida L."/>
            <person name="Kuhn D.N."/>
        </authorList>
    </citation>
    <scope>NUCLEOTIDE SEQUENCE [LARGE SCALE GENOMIC DNA]</scope>
    <source>
        <strain evidence="2">cv. Matina 1-6</strain>
    </source>
</reference>
<dbReference type="KEGG" id="tcc:18614137"/>
<dbReference type="PANTHER" id="PTHR36856:SF2">
    <property type="match status" value="1"/>
</dbReference>
<dbReference type="InParanoid" id="A0A061DT92"/>
<dbReference type="AlphaFoldDB" id="A0A061DT92"/>
<dbReference type="EMBL" id="CM001879">
    <property type="protein sequence ID" value="EOX95960.1"/>
    <property type="molecule type" value="Genomic_DNA"/>
</dbReference>
<dbReference type="OrthoDB" id="2262048at2759"/>
<protein>
    <submittedName>
        <fullName evidence="1">Uncharacterized protein</fullName>
    </submittedName>
</protein>
<organism evidence="1 2">
    <name type="scientific">Theobroma cacao</name>
    <name type="common">Cacao</name>
    <name type="synonym">Cocoa</name>
    <dbReference type="NCBI Taxonomy" id="3641"/>
    <lineage>
        <taxon>Eukaryota</taxon>
        <taxon>Viridiplantae</taxon>
        <taxon>Streptophyta</taxon>
        <taxon>Embryophyta</taxon>
        <taxon>Tracheophyta</taxon>
        <taxon>Spermatophyta</taxon>
        <taxon>Magnoliopsida</taxon>
        <taxon>eudicotyledons</taxon>
        <taxon>Gunneridae</taxon>
        <taxon>Pentapetalae</taxon>
        <taxon>rosids</taxon>
        <taxon>malvids</taxon>
        <taxon>Malvales</taxon>
        <taxon>Malvaceae</taxon>
        <taxon>Byttnerioideae</taxon>
        <taxon>Theobroma</taxon>
    </lineage>
</organism>
<evidence type="ECO:0000313" key="2">
    <source>
        <dbReference type="Proteomes" id="UP000026915"/>
    </source>
</evidence>
<keyword evidence="2" id="KW-1185">Reference proteome</keyword>
<dbReference type="HOGENOM" id="CLU_1848689_0_0_1"/>